<keyword evidence="9" id="KW-0325">Glycoprotein</keyword>
<comment type="subcellular location">
    <subcellularLocation>
        <location evidence="1">Endoplasmic reticulum membrane</location>
        <topology evidence="1">Multi-pass membrane protein</topology>
    </subcellularLocation>
</comment>
<evidence type="ECO:0000256" key="5">
    <source>
        <dbReference type="ARBA" id="ARBA00022692"/>
    </source>
</evidence>
<dbReference type="EMBL" id="SNSC02000026">
    <property type="protein sequence ID" value="TID13494.1"/>
    <property type="molecule type" value="Genomic_DNA"/>
</dbReference>
<proteinExistence type="inferred from homology"/>
<evidence type="ECO:0000256" key="9">
    <source>
        <dbReference type="ARBA" id="ARBA00023180"/>
    </source>
</evidence>
<evidence type="ECO:0000256" key="7">
    <source>
        <dbReference type="ARBA" id="ARBA00022989"/>
    </source>
</evidence>
<evidence type="ECO:0000256" key="3">
    <source>
        <dbReference type="ARBA" id="ARBA00005316"/>
    </source>
</evidence>
<evidence type="ECO:0000313" key="11">
    <source>
        <dbReference type="EMBL" id="TID13494.1"/>
    </source>
</evidence>
<dbReference type="PANTHER" id="PTHR21072:SF13">
    <property type="entry name" value="GPI TRANSAMIDASE COMPONENT PIG-S"/>
    <property type="match status" value="1"/>
</dbReference>
<dbReference type="InterPro" id="IPR019540">
    <property type="entry name" value="PtdIno-glycan_biosynth_class_S"/>
</dbReference>
<dbReference type="GO" id="GO:0016255">
    <property type="term" value="P:attachment of GPI anchor to protein"/>
    <property type="evidence" value="ECO:0007669"/>
    <property type="project" value="InterPro"/>
</dbReference>
<evidence type="ECO:0000256" key="2">
    <source>
        <dbReference type="ARBA" id="ARBA00004687"/>
    </source>
</evidence>
<dbReference type="OrthoDB" id="28748at2759"/>
<gene>
    <name evidence="11" type="ORF">E6O75_ATG11410</name>
</gene>
<dbReference type="Pfam" id="PF10510">
    <property type="entry name" value="PIG-S"/>
    <property type="match status" value="1"/>
</dbReference>
<dbReference type="AlphaFoldDB" id="A0A4Z1NG94"/>
<comment type="similarity">
    <text evidence="3">Belongs to the PIGS family.</text>
</comment>
<name>A0A4Z1NG94_9PEZI</name>
<dbReference type="GO" id="GO:0042765">
    <property type="term" value="C:GPI-anchor transamidase complex"/>
    <property type="evidence" value="ECO:0007669"/>
    <property type="project" value="InterPro"/>
</dbReference>
<dbReference type="PANTHER" id="PTHR21072">
    <property type="entry name" value="GPI TRANSAMIDASE COMPONENT PIG-S"/>
    <property type="match status" value="1"/>
</dbReference>
<evidence type="ECO:0000256" key="8">
    <source>
        <dbReference type="ARBA" id="ARBA00023136"/>
    </source>
</evidence>
<keyword evidence="12" id="KW-1185">Reference proteome</keyword>
<keyword evidence="6" id="KW-0256">Endoplasmic reticulum</keyword>
<evidence type="ECO:0000256" key="4">
    <source>
        <dbReference type="ARBA" id="ARBA00022502"/>
    </source>
</evidence>
<dbReference type="GO" id="GO:0006506">
    <property type="term" value="P:GPI anchor biosynthetic process"/>
    <property type="evidence" value="ECO:0007669"/>
    <property type="project" value="UniProtKB-UniPathway"/>
</dbReference>
<keyword evidence="4" id="KW-0337">GPI-anchor biosynthesis</keyword>
<reference evidence="11 12" key="1">
    <citation type="submission" date="2019-04" db="EMBL/GenBank/DDBJ databases">
        <title>High contiguity whole genome sequence and gene annotation resource for two Venturia nashicola isolates.</title>
        <authorList>
            <person name="Prokchorchik M."/>
            <person name="Won K."/>
            <person name="Lee Y."/>
            <person name="Choi E.D."/>
            <person name="Segonzac C."/>
            <person name="Sohn K.H."/>
        </authorList>
    </citation>
    <scope>NUCLEOTIDE SEQUENCE [LARGE SCALE GENOMIC DNA]</scope>
    <source>
        <strain evidence="11 12">PRI2</strain>
    </source>
</reference>
<keyword evidence="5 10" id="KW-0812">Transmembrane</keyword>
<sequence>MVKQPPPETQESITNRRLILLSFWAVAVFLGLPIWWKTTTVYRAPLPLQPMLDWADGKVCRPTFPLRIAVEAPSLPAQEAQHLLRTTQHALDDLNDFSAHHLRLLLADRSQNASTPHQEEKEDIALSIRLLLGESGFTPQSELHQYSPTLDVYYSPNQIPSSSSTASPLANFIANELQAIFNEEQASLAYLLASTAWYTSGLKKISPELTEVLAKRKTRSFKYAPTYHLTFSLFTPTSIPSDWDIEGALAAYIAPLLESFSSISNFTVDSQVQLYATPSPSISGPVYDAEKGIWTLRREDLSGFINAAEWPLSPSIGAGPTINFALYVPAQHQSPLLIEDSGGNSWLVPQWGGVHILNPSGDFPRKLSQEDMRQAMQTFSNQLLSLLGVPQSPKSFSLRMATLTRVHAASLIHSASSTLGALARLTKTLPSIAIPDTVATDVEQTINHLQQACTDLKDGRFHAALQNARTAEAEAERAFFDRSMVGQVYFPDEHKVAVYLPLLGPVAVPLVMAAIKEIKAWRARSS</sequence>
<evidence type="ECO:0000313" key="12">
    <source>
        <dbReference type="Proteomes" id="UP000298493"/>
    </source>
</evidence>
<dbReference type="STRING" id="86259.A0A4Z1NG94"/>
<evidence type="ECO:0000256" key="1">
    <source>
        <dbReference type="ARBA" id="ARBA00004477"/>
    </source>
</evidence>
<dbReference type="UniPathway" id="UPA00196"/>
<comment type="caution">
    <text evidence="11">The sequence shown here is derived from an EMBL/GenBank/DDBJ whole genome shotgun (WGS) entry which is preliminary data.</text>
</comment>
<accession>A0A4Z1NG94</accession>
<protein>
    <submittedName>
        <fullName evidence="11">GPI transamidase component PIG-S</fullName>
    </submittedName>
</protein>
<dbReference type="Proteomes" id="UP000298493">
    <property type="component" value="Unassembled WGS sequence"/>
</dbReference>
<evidence type="ECO:0000256" key="6">
    <source>
        <dbReference type="ARBA" id="ARBA00022824"/>
    </source>
</evidence>
<evidence type="ECO:0000256" key="10">
    <source>
        <dbReference type="SAM" id="Phobius"/>
    </source>
</evidence>
<keyword evidence="7 10" id="KW-1133">Transmembrane helix</keyword>
<organism evidence="11 12">
    <name type="scientific">Venturia nashicola</name>
    <dbReference type="NCBI Taxonomy" id="86259"/>
    <lineage>
        <taxon>Eukaryota</taxon>
        <taxon>Fungi</taxon>
        <taxon>Dikarya</taxon>
        <taxon>Ascomycota</taxon>
        <taxon>Pezizomycotina</taxon>
        <taxon>Dothideomycetes</taxon>
        <taxon>Pleosporomycetidae</taxon>
        <taxon>Venturiales</taxon>
        <taxon>Venturiaceae</taxon>
        <taxon>Venturia</taxon>
    </lineage>
</organism>
<keyword evidence="8 10" id="KW-0472">Membrane</keyword>
<feature type="transmembrane region" description="Helical" evidence="10">
    <location>
        <begin position="18"/>
        <end position="36"/>
    </location>
</feature>
<comment type="pathway">
    <text evidence="2">Glycolipid biosynthesis; glycosylphosphatidylinositol-anchor biosynthesis.</text>
</comment>